<evidence type="ECO:0000313" key="1">
    <source>
        <dbReference type="EMBL" id="CBI77461.1"/>
    </source>
</evidence>
<protein>
    <submittedName>
        <fullName evidence="1">Uncharacterized protein</fullName>
    </submittedName>
</protein>
<proteinExistence type="predicted"/>
<sequence>MTTKRSLFDFFVLMQFYKIIELTKKIFVQYETYMCIISLLRVEIQ</sequence>
<dbReference type="AlphaFoldDB" id="E6YKS3"/>
<accession>E6YKS3</accession>
<organism evidence="1">
    <name type="scientific">Bartonella rochalimae ATCC BAA-1498</name>
    <dbReference type="NCBI Taxonomy" id="685782"/>
    <lineage>
        <taxon>Bacteria</taxon>
        <taxon>Pseudomonadati</taxon>
        <taxon>Pseudomonadota</taxon>
        <taxon>Alphaproteobacteria</taxon>
        <taxon>Hyphomicrobiales</taxon>
        <taxon>Bartonellaceae</taxon>
        <taxon>Bartonella</taxon>
    </lineage>
</organism>
<name>E6YKS3_9HYPH</name>
<reference evidence="1" key="1">
    <citation type="journal article" date="2011" name="PLoS Genet.">
        <title>Parallel evolution of a type IV secretion system in radiating lineages of the host-restricted bacterial pathogen Bartonella.</title>
        <authorList>
            <person name="Engel P."/>
            <person name="Salzburger W."/>
            <person name="Liesch M."/>
            <person name="Chang C.C."/>
            <person name="Maruyama S."/>
            <person name="Lanz C."/>
            <person name="Calteau A."/>
            <person name="Lajus A."/>
            <person name="Medigue C."/>
            <person name="Schuster S.C."/>
            <person name="Dehio C."/>
        </authorList>
    </citation>
    <scope>NUCLEOTIDE SEQUENCE</scope>
    <source>
        <strain evidence="1">ATCC BAA-1498</strain>
    </source>
</reference>
<gene>
    <name evidence="1" type="ORF">BARRO_30042</name>
</gene>
<dbReference type="EMBL" id="FN645457">
    <property type="protein sequence ID" value="CBI77461.1"/>
    <property type="molecule type" value="Genomic_DNA"/>
</dbReference>